<proteinExistence type="predicted"/>
<gene>
    <name evidence="2" type="ORF">BAQ49_02845</name>
</gene>
<name>A0AA44KSY6_9BACI</name>
<dbReference type="AlphaFoldDB" id="A0AA44KSY6"/>
<keyword evidence="1" id="KW-0175">Coiled coil</keyword>
<organism evidence="2 3">
    <name type="scientific">Bacillus proteolyticus</name>
    <dbReference type="NCBI Taxonomy" id="2026192"/>
    <lineage>
        <taxon>Bacteria</taxon>
        <taxon>Bacillati</taxon>
        <taxon>Bacillota</taxon>
        <taxon>Bacilli</taxon>
        <taxon>Bacillales</taxon>
        <taxon>Bacillaceae</taxon>
        <taxon>Bacillus</taxon>
        <taxon>Bacillus cereus group</taxon>
    </lineage>
</organism>
<reference evidence="2 3" key="1">
    <citation type="submission" date="2016-06" db="EMBL/GenBank/DDBJ databases">
        <title>First insights into the genetic diversity and population structure of in the Bacillus cereus group bacteria from diverse marine environments.</title>
        <authorList>
            <person name="Liu Y."/>
            <person name="Lai Q."/>
            <person name="Shao Z."/>
        </authorList>
    </citation>
    <scope>NUCLEOTIDE SEQUENCE [LARGE SCALE GENOMIC DNA]</scope>
    <source>
        <strain evidence="2 3">TD42</strain>
    </source>
</reference>
<dbReference type="Proteomes" id="UP000183185">
    <property type="component" value="Unassembled WGS sequence"/>
</dbReference>
<sequence>MSNEGIILELFSRVKSLEEKVMVLEDRLSKVGDEEEGNDIPTSCVTIAQENDSLEKITRSVARQYVINRLNEANKDITAFKGNKAKGSGIVIQSKSNPNKELKAKFYYSKSHLEHVSSWHTVGFKDITNDEIELHIFTVSYNQDFYTFFFTSDELKGFISGKRSDNSDLYHFYFQYKNGEYIEVRDQEYNVSKYLDRWTLVSDLIK</sequence>
<feature type="coiled-coil region" evidence="1">
    <location>
        <begin position="7"/>
        <end position="34"/>
    </location>
</feature>
<comment type="caution">
    <text evidence="2">The sequence shown here is derived from an EMBL/GenBank/DDBJ whole genome shotgun (WGS) entry which is preliminary data.</text>
</comment>
<evidence type="ECO:0000313" key="2">
    <source>
        <dbReference type="EMBL" id="OJE39923.1"/>
    </source>
</evidence>
<dbReference type="EMBL" id="MACH01000127">
    <property type="protein sequence ID" value="OJE39923.1"/>
    <property type="molecule type" value="Genomic_DNA"/>
</dbReference>
<evidence type="ECO:0000313" key="3">
    <source>
        <dbReference type="Proteomes" id="UP000183185"/>
    </source>
</evidence>
<accession>A0AA44KSY6</accession>
<evidence type="ECO:0000256" key="1">
    <source>
        <dbReference type="SAM" id="Coils"/>
    </source>
</evidence>
<protein>
    <submittedName>
        <fullName evidence="2">Uncharacterized protein</fullName>
    </submittedName>
</protein>
<dbReference type="RefSeq" id="WP_071747132.1">
    <property type="nucleotide sequence ID" value="NZ_MACH01000127.1"/>
</dbReference>